<evidence type="ECO:0000256" key="5">
    <source>
        <dbReference type="ARBA" id="ARBA00022729"/>
    </source>
</evidence>
<dbReference type="GO" id="GO:0071555">
    <property type="term" value="P:cell wall organization"/>
    <property type="evidence" value="ECO:0007669"/>
    <property type="project" value="TreeGrafter"/>
</dbReference>
<evidence type="ECO:0000256" key="11">
    <source>
        <dbReference type="ARBA" id="ARBA00041516"/>
    </source>
</evidence>
<evidence type="ECO:0000256" key="9">
    <source>
        <dbReference type="ARBA" id="ARBA00039284"/>
    </source>
</evidence>
<evidence type="ECO:0000256" key="14">
    <source>
        <dbReference type="SAM" id="SignalP"/>
    </source>
</evidence>
<dbReference type="Proteomes" id="UP001369815">
    <property type="component" value="Unassembled WGS sequence"/>
</dbReference>
<dbReference type="GO" id="GO:0042973">
    <property type="term" value="F:glucan endo-1,3-beta-D-glucosidase activity"/>
    <property type="evidence" value="ECO:0007669"/>
    <property type="project" value="TreeGrafter"/>
</dbReference>
<feature type="compositionally biased region" description="Low complexity" evidence="13">
    <location>
        <begin position="67"/>
        <end position="80"/>
    </location>
</feature>
<dbReference type="GO" id="GO:0009277">
    <property type="term" value="C:fungal-type cell wall"/>
    <property type="evidence" value="ECO:0007669"/>
    <property type="project" value="TreeGrafter"/>
</dbReference>
<feature type="chain" id="PRO_5043724624" description="Probable beta-glucosidase btgE" evidence="14">
    <location>
        <begin position="19"/>
        <end position="581"/>
    </location>
</feature>
<evidence type="ECO:0000256" key="7">
    <source>
        <dbReference type="ARBA" id="ARBA00023295"/>
    </source>
</evidence>
<dbReference type="EMBL" id="JBANMG010000004">
    <property type="protein sequence ID" value="KAK6954445.1"/>
    <property type="molecule type" value="Genomic_DNA"/>
</dbReference>
<comment type="subcellular location">
    <subcellularLocation>
        <location evidence="1">Secreted</location>
        <location evidence="1">Cell wall</location>
    </subcellularLocation>
</comment>
<reference evidence="15 16" key="1">
    <citation type="journal article" date="2024" name="Front Chem Biol">
        <title>Unveiling the potential of Daldinia eschscholtzii MFLUCC 19-0629 through bioactivity and bioinformatics studies for enhanced sustainable agriculture production.</title>
        <authorList>
            <person name="Brooks S."/>
            <person name="Weaver J.A."/>
            <person name="Klomchit A."/>
            <person name="Alharthi S.A."/>
            <person name="Onlamun T."/>
            <person name="Nurani R."/>
            <person name="Vong T.K."/>
            <person name="Alberti F."/>
            <person name="Greco C."/>
        </authorList>
    </citation>
    <scope>NUCLEOTIDE SEQUENCE [LARGE SCALE GENOMIC DNA]</scope>
    <source>
        <strain evidence="15">MFLUCC 19-0629</strain>
    </source>
</reference>
<evidence type="ECO:0000256" key="12">
    <source>
        <dbReference type="ARBA" id="ARBA00042762"/>
    </source>
</evidence>
<dbReference type="PANTHER" id="PTHR16631">
    <property type="entry name" value="GLUCAN 1,3-BETA-GLUCOSIDASE"/>
    <property type="match status" value="1"/>
</dbReference>
<feature type="region of interest" description="Disordered" evidence="13">
    <location>
        <begin position="66"/>
        <end position="93"/>
    </location>
</feature>
<organism evidence="15 16">
    <name type="scientific">Daldinia eschscholtzii</name>
    <dbReference type="NCBI Taxonomy" id="292717"/>
    <lineage>
        <taxon>Eukaryota</taxon>
        <taxon>Fungi</taxon>
        <taxon>Dikarya</taxon>
        <taxon>Ascomycota</taxon>
        <taxon>Pezizomycotina</taxon>
        <taxon>Sordariomycetes</taxon>
        <taxon>Xylariomycetidae</taxon>
        <taxon>Xylariales</taxon>
        <taxon>Hypoxylaceae</taxon>
        <taxon>Daldinia</taxon>
    </lineage>
</organism>
<dbReference type="GO" id="GO:0009986">
    <property type="term" value="C:cell surface"/>
    <property type="evidence" value="ECO:0007669"/>
    <property type="project" value="TreeGrafter"/>
</dbReference>
<feature type="region of interest" description="Disordered" evidence="13">
    <location>
        <begin position="271"/>
        <end position="308"/>
    </location>
</feature>
<keyword evidence="3" id="KW-0134">Cell wall</keyword>
<keyword evidence="6" id="KW-0378">Hydrolase</keyword>
<evidence type="ECO:0000256" key="2">
    <source>
        <dbReference type="ARBA" id="ARBA00008773"/>
    </source>
</evidence>
<name>A0AAX6MP82_9PEZI</name>
<proteinExistence type="inferred from homology"/>
<dbReference type="AlphaFoldDB" id="A0AAX6MP82"/>
<evidence type="ECO:0000256" key="4">
    <source>
        <dbReference type="ARBA" id="ARBA00022525"/>
    </source>
</evidence>
<dbReference type="GO" id="GO:0005576">
    <property type="term" value="C:extracellular region"/>
    <property type="evidence" value="ECO:0007669"/>
    <property type="project" value="TreeGrafter"/>
</dbReference>
<keyword evidence="7" id="KW-0326">Glycosidase</keyword>
<comment type="function">
    <text evidence="8">Beta-glucosidases are one of a number of cellulolytic enzymes involved in the degradation of cellulosic biomass. Catalyzes the last step releasing glucose from the inhibitory cellobiose.</text>
</comment>
<dbReference type="SUPFAM" id="SSF51445">
    <property type="entry name" value="(Trans)glycosidases"/>
    <property type="match status" value="1"/>
</dbReference>
<evidence type="ECO:0000256" key="1">
    <source>
        <dbReference type="ARBA" id="ARBA00004191"/>
    </source>
</evidence>
<keyword evidence="16" id="KW-1185">Reference proteome</keyword>
<protein>
    <recommendedName>
        <fullName evidence="9">Probable beta-glucosidase btgE</fullName>
    </recommendedName>
    <alternativeName>
        <fullName evidence="10">Beta-D-glucoside glucohydrolase btgE</fullName>
    </alternativeName>
    <alternativeName>
        <fullName evidence="12">Cellobiase btgE</fullName>
    </alternativeName>
    <alternativeName>
        <fullName evidence="11">Gentiobiase btgE</fullName>
    </alternativeName>
</protein>
<evidence type="ECO:0000313" key="16">
    <source>
        <dbReference type="Proteomes" id="UP001369815"/>
    </source>
</evidence>
<dbReference type="InterPro" id="IPR050732">
    <property type="entry name" value="Beta-glucan_modifiers"/>
</dbReference>
<dbReference type="InterPro" id="IPR017853">
    <property type="entry name" value="GH"/>
</dbReference>
<comment type="caution">
    <text evidence="15">The sequence shown here is derived from an EMBL/GenBank/DDBJ whole genome shotgun (WGS) entry which is preliminary data.</text>
</comment>
<accession>A0AAX6MP82</accession>
<sequence length="581" mass="59725">MKATLAVAAAAALTGVNAGSVHHRHARAHDAFKALEKKADNATCGCTTIYSTYYGEATLSFPPVPTTPSTSAIPVTTPASTTPPPPPATSTSTAVLVPTPIPQTCSTTGVYTFPATTVTLTESTTVCVPSSTPLTSGTHTFGGVTTVVETATTVTCPYATVSTSEGVVTSVIETTTYVCPSAGTYTIAPTTTTVDKSTIVTVPSVTSYPPGTYTQPEVVTTITETNTVVYCPFDIPTPSVSTTPVQVPTTPAEVPKVPTTPVVSVPVAVPTAPTSKPVVSKPNSYPASSPSAPSTPSKPKPSGSLGGPVGQPWGISYTPYGTGPEGGCKSASQVEQDIAAIAAAGVKSVRVYSTDCDTLPNVGSACEKHGLKMIIGIFIDSPGCSARNPSVSEQISAIKSWAKWELVDLMTIGNEAVFHGYCTPSELSSLITKCKHEFSGYTGPYTTAETVNIWQQSDFSSAICGVVDVAGANAHAFFNTQTVASQAGQFVKGQLDIVSKICQNVPGIILETGWPSAGEAMGLAVPGVAQQAEAIKSIVKECGDKAVMFSYSSDAWKDPNTACKCEPHFGIASALGIKVSV</sequence>
<comment type="similarity">
    <text evidence="2">Belongs to the glycosyl hydrolase 17 family.</text>
</comment>
<evidence type="ECO:0000256" key="13">
    <source>
        <dbReference type="SAM" id="MobiDB-lite"/>
    </source>
</evidence>
<dbReference type="PANTHER" id="PTHR16631:SF24">
    <property type="entry name" value="FAMILY 17 GLUCOSIDASE SCW11-RELATED"/>
    <property type="match status" value="1"/>
</dbReference>
<gene>
    <name evidence="15" type="ORF">Daesc_004412</name>
</gene>
<keyword evidence="5 14" id="KW-0732">Signal</keyword>
<evidence type="ECO:0000256" key="8">
    <source>
        <dbReference type="ARBA" id="ARBA00024983"/>
    </source>
</evidence>
<evidence type="ECO:0000256" key="3">
    <source>
        <dbReference type="ARBA" id="ARBA00022512"/>
    </source>
</evidence>
<keyword evidence="4" id="KW-0964">Secreted</keyword>
<feature type="compositionally biased region" description="Low complexity" evidence="13">
    <location>
        <begin position="271"/>
        <end position="303"/>
    </location>
</feature>
<evidence type="ECO:0000256" key="10">
    <source>
        <dbReference type="ARBA" id="ARBA00041495"/>
    </source>
</evidence>
<evidence type="ECO:0000313" key="15">
    <source>
        <dbReference type="EMBL" id="KAK6954445.1"/>
    </source>
</evidence>
<evidence type="ECO:0000256" key="6">
    <source>
        <dbReference type="ARBA" id="ARBA00022801"/>
    </source>
</evidence>
<feature type="signal peptide" evidence="14">
    <location>
        <begin position="1"/>
        <end position="18"/>
    </location>
</feature>